<dbReference type="InterPro" id="IPR029058">
    <property type="entry name" value="AB_hydrolase_fold"/>
</dbReference>
<keyword evidence="4" id="KW-1185">Reference proteome</keyword>
<dbReference type="PANTHER" id="PTHR48081:SF13">
    <property type="entry name" value="ALPHA_BETA HYDROLASE"/>
    <property type="match status" value="1"/>
</dbReference>
<evidence type="ECO:0000259" key="2">
    <source>
        <dbReference type="Pfam" id="PF20434"/>
    </source>
</evidence>
<reference evidence="3" key="1">
    <citation type="submission" date="2012-11" db="EMBL/GenBank/DDBJ databases">
        <title>Permanent draft genomes of Rhodopirellula europaea strain SH398 and 6C.</title>
        <authorList>
            <person name="Richter M."/>
            <person name="Richter-Heitmann T."/>
            <person name="Frank C."/>
            <person name="Harder J."/>
            <person name="Glockner F.O."/>
        </authorList>
    </citation>
    <scope>NUCLEOTIDE SEQUENCE</scope>
    <source>
        <strain evidence="3">6C</strain>
    </source>
</reference>
<dbReference type="EMBL" id="ANMO01000096">
    <property type="protein sequence ID" value="EMB17493.1"/>
    <property type="molecule type" value="Genomic_DNA"/>
</dbReference>
<dbReference type="PATRIC" id="fig|1263867.3.peg.1869"/>
<dbReference type="Pfam" id="PF20434">
    <property type="entry name" value="BD-FAE"/>
    <property type="match status" value="1"/>
</dbReference>
<dbReference type="GO" id="GO:0016787">
    <property type="term" value="F:hydrolase activity"/>
    <property type="evidence" value="ECO:0007669"/>
    <property type="project" value="UniProtKB-KW"/>
</dbReference>
<dbReference type="Proteomes" id="UP000011529">
    <property type="component" value="Unassembled WGS sequence"/>
</dbReference>
<evidence type="ECO:0000313" key="4">
    <source>
        <dbReference type="Proteomes" id="UP000011529"/>
    </source>
</evidence>
<feature type="domain" description="BD-FAE-like" evidence="2">
    <location>
        <begin position="67"/>
        <end position="266"/>
    </location>
</feature>
<accession>M2B707</accession>
<dbReference type="InterPro" id="IPR049492">
    <property type="entry name" value="BD-FAE-like_dom"/>
</dbReference>
<organism evidence="3 4">
    <name type="scientific">Rhodopirellula europaea 6C</name>
    <dbReference type="NCBI Taxonomy" id="1263867"/>
    <lineage>
        <taxon>Bacteria</taxon>
        <taxon>Pseudomonadati</taxon>
        <taxon>Planctomycetota</taxon>
        <taxon>Planctomycetia</taxon>
        <taxon>Pirellulales</taxon>
        <taxon>Pirellulaceae</taxon>
        <taxon>Rhodopirellula</taxon>
    </lineage>
</organism>
<dbReference type="SUPFAM" id="SSF53474">
    <property type="entry name" value="alpha/beta-Hydrolases"/>
    <property type="match status" value="1"/>
</dbReference>
<name>M2B707_9BACT</name>
<reference evidence="3" key="2">
    <citation type="journal article" date="2013" name="Mar. Genomics">
        <title>Expression of sulfatases in Rhodopirellula baltica and the diversity of sulfatases in the genus Rhodopirellula.</title>
        <authorList>
            <person name="Wegner C.E."/>
            <person name="Richter-Heitmann T."/>
            <person name="Klindworth A."/>
            <person name="Klockow C."/>
            <person name="Richter M."/>
            <person name="Achstetter T."/>
            <person name="Glockner F.O."/>
            <person name="Harder J."/>
        </authorList>
    </citation>
    <scope>NUCLEOTIDE SEQUENCE [LARGE SCALE GENOMIC DNA]</scope>
    <source>
        <strain evidence="3">6C</strain>
    </source>
</reference>
<gene>
    <name evidence="3" type="ORF">RE6C_01759</name>
</gene>
<sequence length="316" mass="34226">MKLARGCWVPSVVVPSKQTVEFGVPMRSLIPAFVVSLTLTNFVSAGEVTITPDVVYGHKFGLAKTFDVFRPTENSNGAAVLFMVSGGWYSAWTPPEETKSMFRPLTEKGFTVFAVRHGSSPKFSIAEAVADVRQSVRFIRNHADQFSIDPDRIGVFGMSAGGHLSLMLGTASDEGDPEATDPVAQTSNRVQAVVAYVAPTDLQVMAKDSPDRLPVYDRFPALEIDQAIAAKDSPLRYVTLDDAPTLLLAGGKDELVPIFHSRNIQAAFEREGVTSRLIEFPEAGHGFDGEDAAKATKAMVAWFEAHLTEGSSEESK</sequence>
<proteinExistence type="predicted"/>
<dbReference type="InterPro" id="IPR050300">
    <property type="entry name" value="GDXG_lipolytic_enzyme"/>
</dbReference>
<evidence type="ECO:0000256" key="1">
    <source>
        <dbReference type="ARBA" id="ARBA00022801"/>
    </source>
</evidence>
<keyword evidence="1" id="KW-0378">Hydrolase</keyword>
<evidence type="ECO:0000313" key="3">
    <source>
        <dbReference type="EMBL" id="EMB17493.1"/>
    </source>
</evidence>
<dbReference type="AlphaFoldDB" id="M2B707"/>
<protein>
    <submittedName>
        <fullName evidence="3">Lipase/esterase</fullName>
    </submittedName>
</protein>
<dbReference type="PANTHER" id="PTHR48081">
    <property type="entry name" value="AB HYDROLASE SUPERFAMILY PROTEIN C4A8.06C"/>
    <property type="match status" value="1"/>
</dbReference>
<dbReference type="Gene3D" id="3.40.50.1820">
    <property type="entry name" value="alpha/beta hydrolase"/>
    <property type="match status" value="1"/>
</dbReference>
<comment type="caution">
    <text evidence="3">The sequence shown here is derived from an EMBL/GenBank/DDBJ whole genome shotgun (WGS) entry which is preliminary data.</text>
</comment>